<keyword evidence="3" id="KW-0862">Zinc</keyword>
<dbReference type="SMART" id="SM00449">
    <property type="entry name" value="SPRY"/>
    <property type="match status" value="1"/>
</dbReference>
<dbReference type="GO" id="GO:0004842">
    <property type="term" value="F:ubiquitin-protein transferase activity"/>
    <property type="evidence" value="ECO:0007669"/>
    <property type="project" value="InterPro"/>
</dbReference>
<evidence type="ECO:0000259" key="4">
    <source>
        <dbReference type="PROSITE" id="PS50188"/>
    </source>
</evidence>
<organism evidence="5 6">
    <name type="scientific">Blomia tropicalis</name>
    <name type="common">Mite</name>
    <dbReference type="NCBI Taxonomy" id="40697"/>
    <lineage>
        <taxon>Eukaryota</taxon>
        <taxon>Metazoa</taxon>
        <taxon>Ecdysozoa</taxon>
        <taxon>Arthropoda</taxon>
        <taxon>Chelicerata</taxon>
        <taxon>Arachnida</taxon>
        <taxon>Acari</taxon>
        <taxon>Acariformes</taxon>
        <taxon>Sarcoptiformes</taxon>
        <taxon>Astigmata</taxon>
        <taxon>Glycyphagoidea</taxon>
        <taxon>Echimyopodidae</taxon>
        <taxon>Blomia</taxon>
    </lineage>
</organism>
<feature type="domain" description="B30.2/SPRY" evidence="4">
    <location>
        <begin position="254"/>
        <end position="444"/>
    </location>
</feature>
<dbReference type="AlphaFoldDB" id="A0A9Q0M9B2"/>
<dbReference type="Proteomes" id="UP001142055">
    <property type="component" value="Chromosome 1"/>
</dbReference>
<dbReference type="InterPro" id="IPR001870">
    <property type="entry name" value="B30.2/SPRY"/>
</dbReference>
<dbReference type="Pfam" id="PF00622">
    <property type="entry name" value="SPRY"/>
    <property type="match status" value="1"/>
</dbReference>
<keyword evidence="2" id="KW-0863">Zinc-finger</keyword>
<reference evidence="5" key="1">
    <citation type="submission" date="2022-12" db="EMBL/GenBank/DDBJ databases">
        <title>Genome assemblies of Blomia tropicalis.</title>
        <authorList>
            <person name="Cui Y."/>
        </authorList>
    </citation>
    <scope>NUCLEOTIDE SEQUENCE</scope>
    <source>
        <tissue evidence="5">Adult mites</tissue>
    </source>
</reference>
<proteinExistence type="predicted"/>
<dbReference type="Gene3D" id="2.60.120.920">
    <property type="match status" value="1"/>
</dbReference>
<dbReference type="PROSITE" id="PS50188">
    <property type="entry name" value="B302_SPRY"/>
    <property type="match status" value="1"/>
</dbReference>
<dbReference type="PANTHER" id="PTHR13363">
    <property type="entry name" value="RING FINGER AND SRY DOMAIN-CONTAINING"/>
    <property type="match status" value="1"/>
</dbReference>
<evidence type="ECO:0000313" key="6">
    <source>
        <dbReference type="Proteomes" id="UP001142055"/>
    </source>
</evidence>
<dbReference type="InterPro" id="IPR003877">
    <property type="entry name" value="SPRY_dom"/>
</dbReference>
<comment type="caution">
    <text evidence="5">The sequence shown here is derived from an EMBL/GenBank/DDBJ whole genome shotgun (WGS) entry which is preliminary data.</text>
</comment>
<evidence type="ECO:0000256" key="3">
    <source>
        <dbReference type="ARBA" id="ARBA00022833"/>
    </source>
</evidence>
<dbReference type="PANTHER" id="PTHR13363:SF6">
    <property type="entry name" value="RING FINGER AND SPRY DOMAIN-CONTAINING PROTEIN 1"/>
    <property type="match status" value="1"/>
</dbReference>
<keyword evidence="6" id="KW-1185">Reference proteome</keyword>
<gene>
    <name evidence="5" type="ORF">RDWZM_000110</name>
</gene>
<dbReference type="EMBL" id="JAPWDV010000001">
    <property type="protein sequence ID" value="KAJ6221565.1"/>
    <property type="molecule type" value="Genomic_DNA"/>
</dbReference>
<name>A0A9Q0M9B2_BLOTA</name>
<dbReference type="SUPFAM" id="SSF49899">
    <property type="entry name" value="Concanavalin A-like lectins/glucanases"/>
    <property type="match status" value="1"/>
</dbReference>
<accession>A0A9Q0M9B2</accession>
<dbReference type="GO" id="GO:0008270">
    <property type="term" value="F:zinc ion binding"/>
    <property type="evidence" value="ECO:0007669"/>
    <property type="project" value="UniProtKB-KW"/>
</dbReference>
<dbReference type="InterPro" id="IPR013320">
    <property type="entry name" value="ConA-like_dom_sf"/>
</dbReference>
<evidence type="ECO:0000256" key="1">
    <source>
        <dbReference type="ARBA" id="ARBA00022723"/>
    </source>
</evidence>
<evidence type="ECO:0000256" key="2">
    <source>
        <dbReference type="ARBA" id="ARBA00022771"/>
    </source>
</evidence>
<sequence length="469" mass="54400">MKSAEPHLVIFLEDLTILKEPEPVEPNDTPMTSIQPYTYSEWILDVERTICNPNWTGNDFNSLKNKFWILSKKSGDNLALFNDSMLEMCIAFIENTGTFVSDEKLNISVEWIWSIGMGLTLSQAPLPIEVRIKLFEFINVCLQNETENRKHRNICVLLSLLCQVENSEIFLTTEMIHHFKQMLETNWVNNKSLILYLLLTLEALSQNDINKKKICDDSSLISTIKSNNNPKIDLETIENMFDYQISFCIDNLLTKLENSESSNIDNRLTDLINEKIFTQSNRTPELKVSANNQSIRCDWKMQTYRSMYELSEANVYYYEVMILTDGPIRIGWSSQCQSPSMSHPIGADDHSLGYDGFWQWVCFNNLSYPAHIDGERRTRWKAGDIVGCLLDVSQPKNQIFRFYLNGSEIEFQLEQMHYFEKPFTPAITLKLNQQVIVNFGESTFQHAPDFPFSSPHEIYCQTRKSLKNN</sequence>
<evidence type="ECO:0000313" key="5">
    <source>
        <dbReference type="EMBL" id="KAJ6221565.1"/>
    </source>
</evidence>
<dbReference type="InterPro" id="IPR045129">
    <property type="entry name" value="RNF123/RKP/RSPRY1"/>
</dbReference>
<protein>
    <recommendedName>
        <fullName evidence="4">B30.2/SPRY domain-containing protein</fullName>
    </recommendedName>
</protein>
<dbReference type="InterPro" id="IPR043136">
    <property type="entry name" value="B30.2/SPRY_sf"/>
</dbReference>
<keyword evidence="1" id="KW-0479">Metal-binding</keyword>
<dbReference type="GO" id="GO:0005737">
    <property type="term" value="C:cytoplasm"/>
    <property type="evidence" value="ECO:0007669"/>
    <property type="project" value="TreeGrafter"/>
</dbReference>
<dbReference type="GO" id="GO:0051603">
    <property type="term" value="P:proteolysis involved in protein catabolic process"/>
    <property type="evidence" value="ECO:0007669"/>
    <property type="project" value="TreeGrafter"/>
</dbReference>